<reference evidence="1" key="1">
    <citation type="submission" date="2021-03" db="EMBL/GenBank/DDBJ databases">
        <title>Acanthopleuribacteraceae sp. M133.</title>
        <authorList>
            <person name="Wang G."/>
        </authorList>
    </citation>
    <scope>NUCLEOTIDE SEQUENCE</scope>
    <source>
        <strain evidence="1">M133</strain>
    </source>
</reference>
<dbReference type="GO" id="GO:0003677">
    <property type="term" value="F:DNA binding"/>
    <property type="evidence" value="ECO:0007669"/>
    <property type="project" value="UniProtKB-KW"/>
</dbReference>
<sequence length="129" mass="14473">MTLEEIREFCAGLPGSTEDIKWECNLVFSAVDKMYAVVDVKKGSTLDHVIPADPDSPPAISFKTLPEMFPSLCEREGIAPAPYLARNSWVLAKPNDALPAPQLRDFIRLSHKFAFQKLTKKKQREILGE</sequence>
<organism evidence="1 2">
    <name type="scientific">Sulfidibacter corallicola</name>
    <dbReference type="NCBI Taxonomy" id="2818388"/>
    <lineage>
        <taxon>Bacteria</taxon>
        <taxon>Pseudomonadati</taxon>
        <taxon>Acidobacteriota</taxon>
        <taxon>Holophagae</taxon>
        <taxon>Acanthopleuribacterales</taxon>
        <taxon>Acanthopleuribacteraceae</taxon>
        <taxon>Sulfidibacter</taxon>
    </lineage>
</organism>
<keyword evidence="1" id="KW-0238">DNA-binding</keyword>
<dbReference type="PANTHER" id="PTHR35145:SF1">
    <property type="entry name" value="CYTOPLASMIC PROTEIN"/>
    <property type="match status" value="1"/>
</dbReference>
<gene>
    <name evidence="1" type="ORF">J3U87_08870</name>
</gene>
<dbReference type="KEGG" id="scor:J3U87_08870"/>
<dbReference type="AlphaFoldDB" id="A0A8A4TU64"/>
<dbReference type="PANTHER" id="PTHR35145">
    <property type="entry name" value="CYTOPLASMIC PROTEIN-RELATED"/>
    <property type="match status" value="1"/>
</dbReference>
<dbReference type="Proteomes" id="UP000663929">
    <property type="component" value="Chromosome"/>
</dbReference>
<protein>
    <submittedName>
        <fullName evidence="1">MmcQ/YjbR family DNA-binding protein</fullName>
    </submittedName>
</protein>
<proteinExistence type="predicted"/>
<keyword evidence="2" id="KW-1185">Reference proteome</keyword>
<evidence type="ECO:0000313" key="2">
    <source>
        <dbReference type="Proteomes" id="UP000663929"/>
    </source>
</evidence>
<dbReference type="InterPro" id="IPR007351">
    <property type="entry name" value="YjbR"/>
</dbReference>
<dbReference type="InterPro" id="IPR038056">
    <property type="entry name" value="YjbR-like_sf"/>
</dbReference>
<dbReference type="InterPro" id="IPR058532">
    <property type="entry name" value="YjbR/MT2646/Rv2570-like"/>
</dbReference>
<name>A0A8A4TU64_SULCO</name>
<dbReference type="RefSeq" id="WP_237382678.1">
    <property type="nucleotide sequence ID" value="NZ_CP071793.1"/>
</dbReference>
<dbReference type="Pfam" id="PF04237">
    <property type="entry name" value="YjbR"/>
    <property type="match status" value="1"/>
</dbReference>
<dbReference type="Gene3D" id="3.90.1150.30">
    <property type="match status" value="1"/>
</dbReference>
<dbReference type="SUPFAM" id="SSF142906">
    <property type="entry name" value="YjbR-like"/>
    <property type="match status" value="1"/>
</dbReference>
<evidence type="ECO:0000313" key="1">
    <source>
        <dbReference type="EMBL" id="QTD52572.1"/>
    </source>
</evidence>
<accession>A0A8A4TU64</accession>
<dbReference type="EMBL" id="CP071793">
    <property type="protein sequence ID" value="QTD52572.1"/>
    <property type="molecule type" value="Genomic_DNA"/>
</dbReference>